<comment type="caution">
    <text evidence="5">The sequence shown here is derived from an EMBL/GenBank/DDBJ whole genome shotgun (WGS) entry which is preliminary data.</text>
</comment>
<reference evidence="6" key="1">
    <citation type="journal article" date="2021" name="Syst. Appl. Microbiol.">
        <title>Roseomonas hellenica sp. nov., isolated from roots of wild-growing Alkanna tinctoria.</title>
        <authorList>
            <person name="Rat A."/>
            <person name="Naranjo H.D."/>
            <person name="Lebbe L."/>
            <person name="Cnockaert M."/>
            <person name="Krigas N."/>
            <person name="Grigoriadou K."/>
            <person name="Maloupa E."/>
            <person name="Willems A."/>
        </authorList>
    </citation>
    <scope>NUCLEOTIDE SEQUENCE [LARGE SCALE GENOMIC DNA]</scope>
    <source>
        <strain evidence="6">LMG 31523</strain>
    </source>
</reference>
<protein>
    <submittedName>
        <fullName evidence="5">Mandelate racemase/muconate lactonizing enzyme family protein</fullName>
    </submittedName>
</protein>
<dbReference type="CDD" id="cd03316">
    <property type="entry name" value="MR_like"/>
    <property type="match status" value="1"/>
</dbReference>
<keyword evidence="3" id="KW-0460">Magnesium</keyword>
<name>A0ABS5EU57_9PROT</name>
<dbReference type="Gene3D" id="3.20.20.120">
    <property type="entry name" value="Enolase-like C-terminal domain"/>
    <property type="match status" value="1"/>
</dbReference>
<proteinExistence type="predicted"/>
<dbReference type="InterPro" id="IPR029017">
    <property type="entry name" value="Enolase-like_N"/>
</dbReference>
<dbReference type="SUPFAM" id="SSF51604">
    <property type="entry name" value="Enolase C-terminal domain-like"/>
    <property type="match status" value="1"/>
</dbReference>
<gene>
    <name evidence="5" type="ORF">GXW71_05605</name>
</gene>
<keyword evidence="2" id="KW-0479">Metal-binding</keyword>
<sequence length="376" mass="39692">MRIIAIAACEFSRTLSGAAWNPVSRWRERRAPILRLTASDGITGIGEGWSRQQDIAAFFERLRLVAPLLLGADPLDPMGLSGGLPAAAGWAGAAVASAIDMALWDMRAKREGRSLHAALGGTRRVVPVYASGGLYVDGKGPEALATEMAGYVAQGFTGVKMKIGALSFAEDHARVRIVRQAIGPRTELFVDAVNQLDRDGALLWSRRLADLGVAGLQAPLPFDDIEGMAMLQRQGSVPVIASEAEFRPEVFQCLLREKAVGMLQFCVGLCGGPSRALALIAEAAAHGVTATPQCHATAVLQAASLHLGGAHPNAGRVEFHMFHDHLHDLLPPGMRAPRAGCLSVDGVTGLGIAPEALDAPRAPDTGEIRTLWSMAA</sequence>
<dbReference type="SUPFAM" id="SSF54826">
    <property type="entry name" value="Enolase N-terminal domain-like"/>
    <property type="match status" value="1"/>
</dbReference>
<dbReference type="Pfam" id="PF13378">
    <property type="entry name" value="MR_MLE_C"/>
    <property type="match status" value="1"/>
</dbReference>
<organism evidence="5 6">
    <name type="scientific">Plastoroseomonas hellenica</name>
    <dbReference type="NCBI Taxonomy" id="2687306"/>
    <lineage>
        <taxon>Bacteria</taxon>
        <taxon>Pseudomonadati</taxon>
        <taxon>Pseudomonadota</taxon>
        <taxon>Alphaproteobacteria</taxon>
        <taxon>Acetobacterales</taxon>
        <taxon>Acetobacteraceae</taxon>
        <taxon>Plastoroseomonas</taxon>
    </lineage>
</organism>
<dbReference type="Gene3D" id="3.30.390.10">
    <property type="entry name" value="Enolase-like, N-terminal domain"/>
    <property type="match status" value="1"/>
</dbReference>
<dbReference type="InterPro" id="IPR046945">
    <property type="entry name" value="RHMD-like"/>
</dbReference>
<evidence type="ECO:0000313" key="6">
    <source>
        <dbReference type="Proteomes" id="UP001196870"/>
    </source>
</evidence>
<evidence type="ECO:0000256" key="2">
    <source>
        <dbReference type="ARBA" id="ARBA00022723"/>
    </source>
</evidence>
<evidence type="ECO:0000259" key="4">
    <source>
        <dbReference type="SMART" id="SM00922"/>
    </source>
</evidence>
<dbReference type="InterPro" id="IPR036849">
    <property type="entry name" value="Enolase-like_C_sf"/>
</dbReference>
<dbReference type="Pfam" id="PF02746">
    <property type="entry name" value="MR_MLE_N"/>
    <property type="match status" value="1"/>
</dbReference>
<dbReference type="InterPro" id="IPR029065">
    <property type="entry name" value="Enolase_C-like"/>
</dbReference>
<dbReference type="PANTHER" id="PTHR13794">
    <property type="entry name" value="ENOLASE SUPERFAMILY, MANDELATE RACEMASE"/>
    <property type="match status" value="1"/>
</dbReference>
<evidence type="ECO:0000256" key="1">
    <source>
        <dbReference type="ARBA" id="ARBA00001946"/>
    </source>
</evidence>
<accession>A0ABS5EU57</accession>
<dbReference type="InterPro" id="IPR013341">
    <property type="entry name" value="Mandelate_racemase_N_dom"/>
</dbReference>
<keyword evidence="6" id="KW-1185">Reference proteome</keyword>
<dbReference type="RefSeq" id="WP_211851423.1">
    <property type="nucleotide sequence ID" value="NZ_JAAGBB010000005.1"/>
</dbReference>
<dbReference type="SMART" id="SM00922">
    <property type="entry name" value="MR_MLE"/>
    <property type="match status" value="1"/>
</dbReference>
<evidence type="ECO:0000313" key="5">
    <source>
        <dbReference type="EMBL" id="MBR0663830.1"/>
    </source>
</evidence>
<dbReference type="Proteomes" id="UP001196870">
    <property type="component" value="Unassembled WGS sequence"/>
</dbReference>
<dbReference type="EMBL" id="JAAGBB010000005">
    <property type="protein sequence ID" value="MBR0663830.1"/>
    <property type="molecule type" value="Genomic_DNA"/>
</dbReference>
<feature type="domain" description="Mandelate racemase/muconate lactonizing enzyme C-terminal" evidence="4">
    <location>
        <begin position="141"/>
        <end position="238"/>
    </location>
</feature>
<dbReference type="InterPro" id="IPR013342">
    <property type="entry name" value="Mandelate_racemase_C"/>
</dbReference>
<comment type="cofactor">
    <cofactor evidence="1">
        <name>Mg(2+)</name>
        <dbReference type="ChEBI" id="CHEBI:18420"/>
    </cofactor>
</comment>
<evidence type="ECO:0000256" key="3">
    <source>
        <dbReference type="ARBA" id="ARBA00022842"/>
    </source>
</evidence>
<dbReference type="PANTHER" id="PTHR13794:SF58">
    <property type="entry name" value="MITOCHONDRIAL ENOLASE SUPERFAMILY MEMBER 1"/>
    <property type="match status" value="1"/>
</dbReference>